<evidence type="ECO:0000259" key="7">
    <source>
        <dbReference type="PROSITE" id="PS50011"/>
    </source>
</evidence>
<dbReference type="Gene3D" id="3.30.200.20">
    <property type="entry name" value="Phosphorylase Kinase, domain 1"/>
    <property type="match status" value="1"/>
</dbReference>
<dbReference type="GO" id="GO:0004674">
    <property type="term" value="F:protein serine/threonine kinase activity"/>
    <property type="evidence" value="ECO:0007669"/>
    <property type="project" value="UniProtKB-KW"/>
</dbReference>
<protein>
    <recommendedName>
        <fullName evidence="7">Protein kinase domain-containing protein</fullName>
    </recommendedName>
</protein>
<dbReference type="Pfam" id="PF00069">
    <property type="entry name" value="Pkinase"/>
    <property type="match status" value="1"/>
</dbReference>
<dbReference type="PRINTS" id="PR00109">
    <property type="entry name" value="TYRKINASE"/>
</dbReference>
<dbReference type="InterPro" id="IPR008271">
    <property type="entry name" value="Ser/Thr_kinase_AS"/>
</dbReference>
<dbReference type="PANTHER" id="PTHR24345:SF0">
    <property type="entry name" value="CELL CYCLE SERINE_THREONINE-PROTEIN KINASE CDC5_MSD2"/>
    <property type="match status" value="1"/>
</dbReference>
<evidence type="ECO:0000256" key="5">
    <source>
        <dbReference type="ARBA" id="ARBA00022840"/>
    </source>
</evidence>
<dbReference type="AlphaFoldDB" id="A0A7R9JZ58"/>
<gene>
    <name evidence="8" type="ORF">TGEB3V08_LOCUS5506</name>
</gene>
<dbReference type="Gene3D" id="1.10.510.10">
    <property type="entry name" value="Transferase(Phosphotransferase) domain 1"/>
    <property type="match status" value="1"/>
</dbReference>
<dbReference type="PROSITE" id="PS50011">
    <property type="entry name" value="PROTEIN_KINASE_DOM"/>
    <property type="match status" value="1"/>
</dbReference>
<reference evidence="8" key="1">
    <citation type="submission" date="2020-11" db="EMBL/GenBank/DDBJ databases">
        <authorList>
            <person name="Tran Van P."/>
        </authorList>
    </citation>
    <scope>NUCLEOTIDE SEQUENCE</scope>
</reference>
<sequence>METGERYAVKIIRFNLTVTAKRAVKEATVLRHVDHPCIIRMFDWKVTKSHLFIILEYMPGGDLANVLKKYGVLLEGQTKFIFYQLGLAVQYLHERTIIHRDIKPANILLTDAGISDATVKLADFGVSKIELFESGSKTFVGTKSYMAPEILMNPGASYSNKVDIWSLGVLLHECQAGGPVKEGNWSTSWLITEHPMLGVTLTVLGLRGLGRWFIGTSLGGCREPVSLTGGRPIFYQSNIGENNLVIPDFTARMLSLDPEERMDIQEMLAQPWFEDEDLKERVQTSLSQHTRGRYLNVPREPRECGNNEFYFVSPQLSSTSVQDDYSGLGSSYCGEEYALDTSPLEKGHSQHSDGSYTDEGSDDTHHDEDCIHSENDDGDEDSDINYTSEETDDGSVISEDCSGSSSSNDSSSGSSSSNESRSSSSDEAISDGDDSDDSMTSDSDSSSDASGSYNLQDIEKDNVHSATDSFRDSS</sequence>
<evidence type="ECO:0000256" key="1">
    <source>
        <dbReference type="ARBA" id="ARBA00022527"/>
    </source>
</evidence>
<organism evidence="8">
    <name type="scientific">Timema genevievae</name>
    <name type="common">Walking stick</name>
    <dbReference type="NCBI Taxonomy" id="629358"/>
    <lineage>
        <taxon>Eukaryota</taxon>
        <taxon>Metazoa</taxon>
        <taxon>Ecdysozoa</taxon>
        <taxon>Arthropoda</taxon>
        <taxon>Hexapoda</taxon>
        <taxon>Insecta</taxon>
        <taxon>Pterygota</taxon>
        <taxon>Neoptera</taxon>
        <taxon>Polyneoptera</taxon>
        <taxon>Phasmatodea</taxon>
        <taxon>Timematodea</taxon>
        <taxon>Timematoidea</taxon>
        <taxon>Timematidae</taxon>
        <taxon>Timema</taxon>
    </lineage>
</organism>
<feature type="compositionally biased region" description="Basic and acidic residues" evidence="6">
    <location>
        <begin position="457"/>
        <end position="474"/>
    </location>
</feature>
<dbReference type="PROSITE" id="PS00108">
    <property type="entry name" value="PROTEIN_KINASE_ST"/>
    <property type="match status" value="1"/>
</dbReference>
<keyword evidence="4" id="KW-0418">Kinase</keyword>
<accession>A0A7R9JZ58</accession>
<dbReference type="PANTHER" id="PTHR24345">
    <property type="entry name" value="SERINE/THREONINE-PROTEIN KINASE PLK"/>
    <property type="match status" value="1"/>
</dbReference>
<evidence type="ECO:0000256" key="6">
    <source>
        <dbReference type="SAM" id="MobiDB-lite"/>
    </source>
</evidence>
<evidence type="ECO:0000256" key="3">
    <source>
        <dbReference type="ARBA" id="ARBA00022741"/>
    </source>
</evidence>
<dbReference type="GO" id="GO:0006950">
    <property type="term" value="P:response to stress"/>
    <property type="evidence" value="ECO:0007669"/>
    <property type="project" value="UniProtKB-ARBA"/>
</dbReference>
<feature type="compositionally biased region" description="Basic and acidic residues" evidence="6">
    <location>
        <begin position="362"/>
        <end position="375"/>
    </location>
</feature>
<dbReference type="GO" id="GO:0005524">
    <property type="term" value="F:ATP binding"/>
    <property type="evidence" value="ECO:0007669"/>
    <property type="project" value="UniProtKB-KW"/>
</dbReference>
<keyword evidence="3" id="KW-0547">Nucleotide-binding</keyword>
<dbReference type="GO" id="GO:0005634">
    <property type="term" value="C:nucleus"/>
    <property type="evidence" value="ECO:0007669"/>
    <property type="project" value="TreeGrafter"/>
</dbReference>
<evidence type="ECO:0000256" key="2">
    <source>
        <dbReference type="ARBA" id="ARBA00022679"/>
    </source>
</evidence>
<name>A0A7R9JZ58_TIMGE</name>
<dbReference type="SUPFAM" id="SSF56112">
    <property type="entry name" value="Protein kinase-like (PK-like)"/>
    <property type="match status" value="1"/>
</dbReference>
<dbReference type="InterPro" id="IPR011009">
    <property type="entry name" value="Kinase-like_dom_sf"/>
</dbReference>
<evidence type="ECO:0000313" key="8">
    <source>
        <dbReference type="EMBL" id="CAD7593883.1"/>
    </source>
</evidence>
<keyword evidence="1" id="KW-0723">Serine/threonine-protein kinase</keyword>
<feature type="compositionally biased region" description="Acidic residues" evidence="6">
    <location>
        <begin position="376"/>
        <end position="393"/>
    </location>
</feature>
<feature type="compositionally biased region" description="Low complexity" evidence="6">
    <location>
        <begin position="394"/>
        <end position="427"/>
    </location>
</feature>
<feature type="region of interest" description="Disordered" evidence="6">
    <location>
        <begin position="342"/>
        <end position="474"/>
    </location>
</feature>
<dbReference type="SMART" id="SM00220">
    <property type="entry name" value="S_TKc"/>
    <property type="match status" value="1"/>
</dbReference>
<keyword evidence="5" id="KW-0067">ATP-binding</keyword>
<feature type="compositionally biased region" description="Low complexity" evidence="6">
    <location>
        <begin position="440"/>
        <end position="452"/>
    </location>
</feature>
<evidence type="ECO:0000256" key="4">
    <source>
        <dbReference type="ARBA" id="ARBA00022777"/>
    </source>
</evidence>
<dbReference type="InterPro" id="IPR000719">
    <property type="entry name" value="Prot_kinase_dom"/>
</dbReference>
<keyword evidence="2" id="KW-0808">Transferase</keyword>
<feature type="compositionally biased region" description="Acidic residues" evidence="6">
    <location>
        <begin position="428"/>
        <end position="439"/>
    </location>
</feature>
<dbReference type="EMBL" id="OE841057">
    <property type="protein sequence ID" value="CAD7593883.1"/>
    <property type="molecule type" value="Genomic_DNA"/>
</dbReference>
<proteinExistence type="predicted"/>
<dbReference type="InterPro" id="IPR001245">
    <property type="entry name" value="Ser-Thr/Tyr_kinase_cat_dom"/>
</dbReference>
<feature type="domain" description="Protein kinase" evidence="7">
    <location>
        <begin position="1"/>
        <end position="273"/>
    </location>
</feature>